<dbReference type="InterPro" id="IPR050190">
    <property type="entry name" value="UPF0213_domain"/>
</dbReference>
<dbReference type="RefSeq" id="WP_135251554.1">
    <property type="nucleotide sequence ID" value="NZ_SMLK01000010.1"/>
</dbReference>
<protein>
    <submittedName>
        <fullName evidence="3">GIY-YIG nuclease family protein</fullName>
    </submittedName>
</protein>
<dbReference type="AlphaFoldDB" id="A0A4Z0BDC7"/>
<dbReference type="Gene3D" id="3.40.1440.10">
    <property type="entry name" value="GIY-YIG endonuclease"/>
    <property type="match status" value="1"/>
</dbReference>
<dbReference type="PROSITE" id="PS50164">
    <property type="entry name" value="GIY_YIG"/>
    <property type="match status" value="1"/>
</dbReference>
<proteinExistence type="inferred from homology"/>
<gene>
    <name evidence="3" type="ORF">EZ216_19955</name>
</gene>
<dbReference type="PANTHER" id="PTHR34477:SF1">
    <property type="entry name" value="UPF0213 PROTEIN YHBQ"/>
    <property type="match status" value="1"/>
</dbReference>
<dbReference type="OrthoDB" id="9797095at2"/>
<dbReference type="Pfam" id="PF01541">
    <property type="entry name" value="GIY-YIG"/>
    <property type="match status" value="1"/>
</dbReference>
<accession>A0A4Z0BDC7</accession>
<name>A0A4Z0BDC7_9BURK</name>
<feature type="domain" description="GIY-YIG" evidence="2">
    <location>
        <begin position="12"/>
        <end position="87"/>
    </location>
</feature>
<comment type="similarity">
    <text evidence="1">Belongs to the UPF0213 family.</text>
</comment>
<sequence>MPVPADGVNPSQPYWLYLLECEGGCYYAGISLDVEQRFFQHLFGTGAKFTRARPPLRVLAAREYPSKSEALRAELRLKALPRARKIDFFSAGMPHCP</sequence>
<dbReference type="SUPFAM" id="SSF82771">
    <property type="entry name" value="GIY-YIG endonuclease"/>
    <property type="match status" value="1"/>
</dbReference>
<dbReference type="Proteomes" id="UP000297839">
    <property type="component" value="Unassembled WGS sequence"/>
</dbReference>
<organism evidence="3 4">
    <name type="scientific">Ramlibacter humi</name>
    <dbReference type="NCBI Taxonomy" id="2530451"/>
    <lineage>
        <taxon>Bacteria</taxon>
        <taxon>Pseudomonadati</taxon>
        <taxon>Pseudomonadota</taxon>
        <taxon>Betaproteobacteria</taxon>
        <taxon>Burkholderiales</taxon>
        <taxon>Comamonadaceae</taxon>
        <taxon>Ramlibacter</taxon>
    </lineage>
</organism>
<evidence type="ECO:0000256" key="1">
    <source>
        <dbReference type="ARBA" id="ARBA00007435"/>
    </source>
</evidence>
<dbReference type="EMBL" id="SMLK01000010">
    <property type="protein sequence ID" value="TFY96661.1"/>
    <property type="molecule type" value="Genomic_DNA"/>
</dbReference>
<dbReference type="InterPro" id="IPR000305">
    <property type="entry name" value="GIY-YIG_endonuc"/>
</dbReference>
<dbReference type="PANTHER" id="PTHR34477">
    <property type="entry name" value="UPF0213 PROTEIN YHBQ"/>
    <property type="match status" value="1"/>
</dbReference>
<comment type="caution">
    <text evidence="3">The sequence shown here is derived from an EMBL/GenBank/DDBJ whole genome shotgun (WGS) entry which is preliminary data.</text>
</comment>
<evidence type="ECO:0000313" key="3">
    <source>
        <dbReference type="EMBL" id="TFY96661.1"/>
    </source>
</evidence>
<dbReference type="CDD" id="cd10456">
    <property type="entry name" value="GIY-YIG_UPF0213"/>
    <property type="match status" value="1"/>
</dbReference>
<evidence type="ECO:0000313" key="4">
    <source>
        <dbReference type="Proteomes" id="UP000297839"/>
    </source>
</evidence>
<reference evidence="3 4" key="1">
    <citation type="submission" date="2019-03" db="EMBL/GenBank/DDBJ databases">
        <title>Ramlibacter sp. 18x22-1, whole genome shotgun sequence.</title>
        <authorList>
            <person name="Zhang X."/>
            <person name="Feng G."/>
            <person name="Zhu H."/>
        </authorList>
    </citation>
    <scope>NUCLEOTIDE SEQUENCE [LARGE SCALE GENOMIC DNA]</scope>
    <source>
        <strain evidence="3 4">18x22-1</strain>
    </source>
</reference>
<keyword evidence="4" id="KW-1185">Reference proteome</keyword>
<dbReference type="InterPro" id="IPR035901">
    <property type="entry name" value="GIY-YIG_endonuc_sf"/>
</dbReference>
<evidence type="ECO:0000259" key="2">
    <source>
        <dbReference type="PROSITE" id="PS50164"/>
    </source>
</evidence>